<protein>
    <recommendedName>
        <fullName evidence="13">Metalloendopeptidase</fullName>
        <ecNumber evidence="13">3.4.24.-</ecNumber>
    </recommendedName>
</protein>
<comment type="caution">
    <text evidence="12">Lacks conserved residue(s) required for the propagation of feature annotation.</text>
</comment>
<dbReference type="InterPro" id="IPR006026">
    <property type="entry name" value="Peptidase_Metallo"/>
</dbReference>
<accession>A0A6P7MRH7</accession>
<dbReference type="GO" id="GO:0042588">
    <property type="term" value="C:zymogen granule"/>
    <property type="evidence" value="ECO:0007669"/>
    <property type="project" value="UniProtKB-SubCell"/>
</dbReference>
<dbReference type="OrthoDB" id="291007at2759"/>
<dbReference type="GO" id="GO:0006508">
    <property type="term" value="P:proteolysis"/>
    <property type="evidence" value="ECO:0007669"/>
    <property type="project" value="UniProtKB-KW"/>
</dbReference>
<dbReference type="GeneID" id="114857036"/>
<dbReference type="Proteomes" id="UP000515150">
    <property type="component" value="Chromosome 6"/>
</dbReference>
<feature type="signal peptide" evidence="13">
    <location>
        <begin position="1"/>
        <end position="22"/>
    </location>
</feature>
<keyword evidence="4 12" id="KW-0378">Hydrolase</keyword>
<organism evidence="15 16">
    <name type="scientific">Betta splendens</name>
    <name type="common">Siamese fighting fish</name>
    <dbReference type="NCBI Taxonomy" id="158456"/>
    <lineage>
        <taxon>Eukaryota</taxon>
        <taxon>Metazoa</taxon>
        <taxon>Chordata</taxon>
        <taxon>Craniata</taxon>
        <taxon>Vertebrata</taxon>
        <taxon>Euteleostomi</taxon>
        <taxon>Actinopterygii</taxon>
        <taxon>Neopterygii</taxon>
        <taxon>Teleostei</taxon>
        <taxon>Neoteleostei</taxon>
        <taxon>Acanthomorphata</taxon>
        <taxon>Anabantaria</taxon>
        <taxon>Anabantiformes</taxon>
        <taxon>Anabantoidei</taxon>
        <taxon>Osphronemidae</taxon>
        <taxon>Betta</taxon>
    </lineage>
</organism>
<evidence type="ECO:0000313" key="16">
    <source>
        <dbReference type="RefSeq" id="XP_029008933.1"/>
    </source>
</evidence>
<evidence type="ECO:0000313" key="15">
    <source>
        <dbReference type="Proteomes" id="UP000515150"/>
    </source>
</evidence>
<name>A0A6P7MRH7_BETSP</name>
<dbReference type="InterPro" id="IPR001506">
    <property type="entry name" value="Peptidase_M12A"/>
</dbReference>
<evidence type="ECO:0000256" key="3">
    <source>
        <dbReference type="ARBA" id="ARBA00022729"/>
    </source>
</evidence>
<evidence type="ECO:0000256" key="2">
    <source>
        <dbReference type="ARBA" id="ARBA00022723"/>
    </source>
</evidence>
<reference evidence="16" key="1">
    <citation type="submission" date="2025-08" db="UniProtKB">
        <authorList>
            <consortium name="RefSeq"/>
        </authorList>
    </citation>
    <scope>IDENTIFICATION</scope>
</reference>
<sequence>MAAMKSILGLLVLFAVSAWTEAMVVNRAGADSDTEAEGGLSVSELLGRANRNLNPIQDGFQLRGDIAVPNHRNADPCTQTGCMWPKACDGNVYIPYVIAKSYTAKQLSVITSGLNSFSNSTCIRFIPYTNQTDYIYIQSLSGCYSYVGRIGGQQTVSLNSAGCIYFGATQHELLHVLGFDHEQCRSDRDQHVQILLQNVIPGMEYNFNKINTLNLGTPYDYNSVMHYNRLAFSKDNVSPTIVAIPNPNTVFGTATQMSQNDIDRINLLYCSKKLR</sequence>
<dbReference type="FunFam" id="3.40.390.10:FF:000040">
    <property type="entry name" value="Metalloendopeptidase"/>
    <property type="match status" value="1"/>
</dbReference>
<comment type="cofactor">
    <cofactor evidence="12 13">
        <name>Zn(2+)</name>
        <dbReference type="ChEBI" id="CHEBI:29105"/>
    </cofactor>
    <text evidence="12 13">Binds 1 zinc ion per subunit.</text>
</comment>
<keyword evidence="7" id="KW-0865">Zymogen</keyword>
<keyword evidence="2 12" id="KW-0479">Metal-binding</keyword>
<keyword evidence="10" id="KW-0968">Cytoplasmic vesicle</keyword>
<dbReference type="EC" id="3.4.24.-" evidence="13"/>
<dbReference type="PRINTS" id="PR00480">
    <property type="entry name" value="ASTACIN"/>
</dbReference>
<dbReference type="GO" id="GO:0008270">
    <property type="term" value="F:zinc ion binding"/>
    <property type="evidence" value="ECO:0007669"/>
    <property type="project" value="UniProtKB-UniRule"/>
</dbReference>
<gene>
    <name evidence="16" type="primary">LOC114857036</name>
</gene>
<keyword evidence="9" id="KW-0325">Glycoprotein</keyword>
<dbReference type="PANTHER" id="PTHR10127:SF899">
    <property type="entry name" value="ASTACIN-LIKE METALLOENDOPEPTIDASE-RELATED"/>
    <property type="match status" value="1"/>
</dbReference>
<dbReference type="Gene3D" id="3.40.390.10">
    <property type="entry name" value="Collagenase (Catalytic Domain)"/>
    <property type="match status" value="1"/>
</dbReference>
<dbReference type="InParanoid" id="A0A6P7MRH7"/>
<dbReference type="InterPro" id="IPR024079">
    <property type="entry name" value="MetalloPept_cat_dom_sf"/>
</dbReference>
<feature type="chain" id="PRO_5028510502" description="Metalloendopeptidase" evidence="13">
    <location>
        <begin position="23"/>
        <end position="275"/>
    </location>
</feature>
<keyword evidence="3 13" id="KW-0732">Signal</keyword>
<evidence type="ECO:0000256" key="11">
    <source>
        <dbReference type="ARBA" id="ARBA00024324"/>
    </source>
</evidence>
<dbReference type="KEGG" id="bspl:114857036"/>
<proteinExistence type="predicted"/>
<feature type="domain" description="Peptidase M12A" evidence="14">
    <location>
        <begin position="73"/>
        <end position="271"/>
    </location>
</feature>
<evidence type="ECO:0000259" key="14">
    <source>
        <dbReference type="PROSITE" id="PS51864"/>
    </source>
</evidence>
<dbReference type="PANTHER" id="PTHR10127">
    <property type="entry name" value="DISCOIDIN, CUB, EGF, LAMININ , AND ZINC METALLOPROTEASE DOMAIN CONTAINING"/>
    <property type="match status" value="1"/>
</dbReference>
<dbReference type="AlphaFoldDB" id="A0A6P7MRH7"/>
<keyword evidence="5 12" id="KW-0862">Zinc</keyword>
<feature type="binding site" evidence="12">
    <location>
        <position position="181"/>
    </location>
    <ligand>
        <name>Zn(2+)</name>
        <dbReference type="ChEBI" id="CHEBI:29105"/>
        <note>catalytic</note>
    </ligand>
</feature>
<dbReference type="Pfam" id="PF01400">
    <property type="entry name" value="Astacin"/>
    <property type="match status" value="1"/>
</dbReference>
<evidence type="ECO:0000256" key="4">
    <source>
        <dbReference type="ARBA" id="ARBA00022801"/>
    </source>
</evidence>
<evidence type="ECO:0000256" key="12">
    <source>
        <dbReference type="PROSITE-ProRule" id="PRU01211"/>
    </source>
</evidence>
<keyword evidence="1 12" id="KW-0645">Protease</keyword>
<evidence type="ECO:0000256" key="6">
    <source>
        <dbReference type="ARBA" id="ARBA00023049"/>
    </source>
</evidence>
<keyword evidence="15" id="KW-1185">Reference proteome</keyword>
<comment type="subcellular location">
    <subcellularLocation>
        <location evidence="11">Zymogen granule</location>
    </subcellularLocation>
</comment>
<evidence type="ECO:0000256" key="13">
    <source>
        <dbReference type="RuleBase" id="RU361183"/>
    </source>
</evidence>
<evidence type="ECO:0000256" key="8">
    <source>
        <dbReference type="ARBA" id="ARBA00023157"/>
    </source>
</evidence>
<evidence type="ECO:0000256" key="1">
    <source>
        <dbReference type="ARBA" id="ARBA00022670"/>
    </source>
</evidence>
<feature type="active site" evidence="12">
    <location>
        <position position="172"/>
    </location>
</feature>
<keyword evidence="6 12" id="KW-0482">Metalloprotease</keyword>
<evidence type="ECO:0000256" key="5">
    <source>
        <dbReference type="ARBA" id="ARBA00022833"/>
    </source>
</evidence>
<dbReference type="SUPFAM" id="SSF55486">
    <property type="entry name" value="Metalloproteases ('zincins'), catalytic domain"/>
    <property type="match status" value="1"/>
</dbReference>
<feature type="binding site" evidence="12">
    <location>
        <position position="175"/>
    </location>
    <ligand>
        <name>Zn(2+)</name>
        <dbReference type="ChEBI" id="CHEBI:29105"/>
        <note>catalytic</note>
    </ligand>
</feature>
<keyword evidence="8" id="KW-1015">Disulfide bond</keyword>
<evidence type="ECO:0000256" key="7">
    <source>
        <dbReference type="ARBA" id="ARBA00023145"/>
    </source>
</evidence>
<dbReference type="SMART" id="SM00235">
    <property type="entry name" value="ZnMc"/>
    <property type="match status" value="1"/>
</dbReference>
<dbReference type="GO" id="GO:0004222">
    <property type="term" value="F:metalloendopeptidase activity"/>
    <property type="evidence" value="ECO:0007669"/>
    <property type="project" value="UniProtKB-UniRule"/>
</dbReference>
<evidence type="ECO:0000256" key="10">
    <source>
        <dbReference type="ARBA" id="ARBA00023329"/>
    </source>
</evidence>
<dbReference type="PROSITE" id="PS51864">
    <property type="entry name" value="ASTACIN"/>
    <property type="match status" value="1"/>
</dbReference>
<dbReference type="RefSeq" id="XP_029008933.1">
    <property type="nucleotide sequence ID" value="XM_029153100.3"/>
</dbReference>
<feature type="binding site" evidence="12">
    <location>
        <position position="171"/>
    </location>
    <ligand>
        <name>Zn(2+)</name>
        <dbReference type="ChEBI" id="CHEBI:29105"/>
        <note>catalytic</note>
    </ligand>
</feature>
<evidence type="ECO:0000256" key="9">
    <source>
        <dbReference type="ARBA" id="ARBA00023180"/>
    </source>
</evidence>